<organism evidence="1 2">
    <name type="scientific">Caerostris extrusa</name>
    <name type="common">Bark spider</name>
    <name type="synonym">Caerostris bankana</name>
    <dbReference type="NCBI Taxonomy" id="172846"/>
    <lineage>
        <taxon>Eukaryota</taxon>
        <taxon>Metazoa</taxon>
        <taxon>Ecdysozoa</taxon>
        <taxon>Arthropoda</taxon>
        <taxon>Chelicerata</taxon>
        <taxon>Arachnida</taxon>
        <taxon>Araneae</taxon>
        <taxon>Araneomorphae</taxon>
        <taxon>Entelegynae</taxon>
        <taxon>Araneoidea</taxon>
        <taxon>Araneidae</taxon>
        <taxon>Caerostris</taxon>
    </lineage>
</organism>
<reference evidence="1 2" key="1">
    <citation type="submission" date="2021-06" db="EMBL/GenBank/DDBJ databases">
        <title>Caerostris extrusa draft genome.</title>
        <authorList>
            <person name="Kono N."/>
            <person name="Arakawa K."/>
        </authorList>
    </citation>
    <scope>NUCLEOTIDE SEQUENCE [LARGE SCALE GENOMIC DNA]</scope>
</reference>
<name>A0AAV4QUB1_CAEEX</name>
<evidence type="ECO:0000313" key="1">
    <source>
        <dbReference type="EMBL" id="GIY11681.1"/>
    </source>
</evidence>
<protein>
    <submittedName>
        <fullName evidence="1">Uncharacterized protein</fullName>
    </submittedName>
</protein>
<gene>
    <name evidence="1" type="ORF">CEXT_724741</name>
</gene>
<sequence>MLPLKMFIFPKDVLAKLRVKCGCGQKNSCSLSWVTSNLLHVCKSKWSKVEKKARERELGFSETSISRKFCVVFLPLFLVEYGFLSVEMIPDTFLNSNL</sequence>
<keyword evidence="2" id="KW-1185">Reference proteome</keyword>
<dbReference type="AlphaFoldDB" id="A0AAV4QUB1"/>
<accession>A0AAV4QUB1</accession>
<dbReference type="EMBL" id="BPLR01006680">
    <property type="protein sequence ID" value="GIY11681.1"/>
    <property type="molecule type" value="Genomic_DNA"/>
</dbReference>
<evidence type="ECO:0000313" key="2">
    <source>
        <dbReference type="Proteomes" id="UP001054945"/>
    </source>
</evidence>
<proteinExistence type="predicted"/>
<dbReference type="Proteomes" id="UP001054945">
    <property type="component" value="Unassembled WGS sequence"/>
</dbReference>
<comment type="caution">
    <text evidence="1">The sequence shown here is derived from an EMBL/GenBank/DDBJ whole genome shotgun (WGS) entry which is preliminary data.</text>
</comment>